<evidence type="ECO:0000313" key="2">
    <source>
        <dbReference type="EMBL" id="KDQ07721.1"/>
    </source>
</evidence>
<dbReference type="STRING" id="930990.A0A067M809"/>
<name>A0A067M809_BOTB1</name>
<dbReference type="InParanoid" id="A0A067M809"/>
<accession>A0A067M809</accession>
<evidence type="ECO:0000256" key="1">
    <source>
        <dbReference type="SAM" id="MobiDB-lite"/>
    </source>
</evidence>
<organism evidence="2 3">
    <name type="scientific">Botryobasidium botryosum (strain FD-172 SS1)</name>
    <dbReference type="NCBI Taxonomy" id="930990"/>
    <lineage>
        <taxon>Eukaryota</taxon>
        <taxon>Fungi</taxon>
        <taxon>Dikarya</taxon>
        <taxon>Basidiomycota</taxon>
        <taxon>Agaricomycotina</taxon>
        <taxon>Agaricomycetes</taxon>
        <taxon>Cantharellales</taxon>
        <taxon>Botryobasidiaceae</taxon>
        <taxon>Botryobasidium</taxon>
    </lineage>
</organism>
<feature type="compositionally biased region" description="Basic residues" evidence="1">
    <location>
        <begin position="77"/>
        <end position="88"/>
    </location>
</feature>
<dbReference type="EMBL" id="KL198102">
    <property type="protein sequence ID" value="KDQ07721.1"/>
    <property type="molecule type" value="Genomic_DNA"/>
</dbReference>
<keyword evidence="3" id="KW-1185">Reference proteome</keyword>
<dbReference type="Proteomes" id="UP000027195">
    <property type="component" value="Unassembled WGS sequence"/>
</dbReference>
<dbReference type="HOGENOM" id="CLU_1834845_0_0_1"/>
<protein>
    <submittedName>
        <fullName evidence="2">Uncharacterized protein</fullName>
    </submittedName>
</protein>
<sequence length="140" mass="15633">MSSVNALSASEAHSAHIQQPGIITWALGIRTSIAQDRGLDILRDQIQTQGFAFLEDYLDDILSGPKHESLIEMAKTPGRRKAGNRRTRANSAAVSALKVPSHDVSRRLGRSAVRDIQRLLLEQLLWQRQPAFLRSQRPTK</sequence>
<feature type="region of interest" description="Disordered" evidence="1">
    <location>
        <begin position="77"/>
        <end position="96"/>
    </location>
</feature>
<dbReference type="AlphaFoldDB" id="A0A067M809"/>
<proteinExistence type="predicted"/>
<gene>
    <name evidence="2" type="ORF">BOTBODRAFT_596186</name>
</gene>
<reference evidence="3" key="1">
    <citation type="journal article" date="2014" name="Proc. Natl. Acad. Sci. U.S.A.">
        <title>Extensive sampling of basidiomycete genomes demonstrates inadequacy of the white-rot/brown-rot paradigm for wood decay fungi.</title>
        <authorList>
            <person name="Riley R."/>
            <person name="Salamov A.A."/>
            <person name="Brown D.W."/>
            <person name="Nagy L.G."/>
            <person name="Floudas D."/>
            <person name="Held B.W."/>
            <person name="Levasseur A."/>
            <person name="Lombard V."/>
            <person name="Morin E."/>
            <person name="Otillar R."/>
            <person name="Lindquist E.A."/>
            <person name="Sun H."/>
            <person name="LaButti K.M."/>
            <person name="Schmutz J."/>
            <person name="Jabbour D."/>
            <person name="Luo H."/>
            <person name="Baker S.E."/>
            <person name="Pisabarro A.G."/>
            <person name="Walton J.D."/>
            <person name="Blanchette R.A."/>
            <person name="Henrissat B."/>
            <person name="Martin F."/>
            <person name="Cullen D."/>
            <person name="Hibbett D.S."/>
            <person name="Grigoriev I.V."/>
        </authorList>
    </citation>
    <scope>NUCLEOTIDE SEQUENCE [LARGE SCALE GENOMIC DNA]</scope>
    <source>
        <strain evidence="3">FD-172 SS1</strain>
    </source>
</reference>
<evidence type="ECO:0000313" key="3">
    <source>
        <dbReference type="Proteomes" id="UP000027195"/>
    </source>
</evidence>
<dbReference type="OrthoDB" id="6123at2759"/>